<evidence type="ECO:0000313" key="3">
    <source>
        <dbReference type="EMBL" id="ENO16788.1"/>
    </source>
</evidence>
<dbReference type="eggNOG" id="COG3001">
    <property type="taxonomic scope" value="Bacteria"/>
</dbReference>
<dbReference type="PANTHER" id="PTHR12149:SF8">
    <property type="entry name" value="PROTEIN-RIBULOSAMINE 3-KINASE"/>
    <property type="match status" value="1"/>
</dbReference>
<gene>
    <name evidence="3" type="ORF">J057_03750</name>
</gene>
<proteinExistence type="inferred from homology"/>
<keyword evidence="4" id="KW-1185">Reference proteome</keyword>
<protein>
    <submittedName>
        <fullName evidence="3">Fructosamine kinase</fullName>
    </submittedName>
</protein>
<sequence>MASNRILQDLLAQAGLPDVSDGHDTGGGSFGGTSRLTLTDGREVFLKTQRDAPAGFFQAEALGLQALAETNAIHVPEVLAVSDSGLLMEWLSGSPASDYAERLGEQLATLHRHTSDAFGFEMDNFCGLTPQPNPRMADGFAFFAEARLEHQARLAQQGGLLQSRDIKCIEAIASRLQDWIPEQPASLIHGDLWSGNVHCGPSGEPVLIDPAAHYGWAEADLAMTTLFGRQAPAFYQAYAEAADLDPDWEERIPLYNLYHLLNHLNLFGGGYLSSVRAVLDRFG</sequence>
<dbReference type="EMBL" id="APLQ01000010">
    <property type="protein sequence ID" value="ENO16788.1"/>
    <property type="molecule type" value="Genomic_DNA"/>
</dbReference>
<evidence type="ECO:0000313" key="4">
    <source>
        <dbReference type="Proteomes" id="UP000013165"/>
    </source>
</evidence>
<dbReference type="AlphaFoldDB" id="N6X6Q4"/>
<accession>N6X6Q4</accession>
<comment type="caution">
    <text evidence="3">The sequence shown here is derived from an EMBL/GenBank/DDBJ whole genome shotgun (WGS) entry which is preliminary data.</text>
</comment>
<dbReference type="Proteomes" id="UP000013165">
    <property type="component" value="Unassembled WGS sequence"/>
</dbReference>
<dbReference type="InterPro" id="IPR011009">
    <property type="entry name" value="Kinase-like_dom_sf"/>
</dbReference>
<dbReference type="HOGENOM" id="CLU_036517_0_1_6"/>
<dbReference type="PIRSF" id="PIRSF006221">
    <property type="entry name" value="Ketosamine-3-kinase"/>
    <property type="match status" value="1"/>
</dbReference>
<name>N6X6Q4_9GAMM</name>
<dbReference type="Gene3D" id="3.90.1200.10">
    <property type="match status" value="1"/>
</dbReference>
<evidence type="ECO:0000256" key="2">
    <source>
        <dbReference type="PIRNR" id="PIRNR006221"/>
    </source>
</evidence>
<dbReference type="PATRIC" id="fig|626887.3.peg.737"/>
<dbReference type="Gene3D" id="3.30.200.20">
    <property type="entry name" value="Phosphorylase Kinase, domain 1"/>
    <property type="match status" value="1"/>
</dbReference>
<dbReference type="Pfam" id="PF03881">
    <property type="entry name" value="Fructosamin_kin"/>
    <property type="match status" value="1"/>
</dbReference>
<dbReference type="OrthoDB" id="5291879at2"/>
<keyword evidence="2 3" id="KW-0418">Kinase</keyword>
<comment type="similarity">
    <text evidence="1 2">Belongs to the fructosamine kinase family.</text>
</comment>
<dbReference type="STRING" id="626887.J057_03750"/>
<dbReference type="InterPro" id="IPR016477">
    <property type="entry name" value="Fructo-/Ketosamine-3-kinase"/>
</dbReference>
<dbReference type="GO" id="GO:0016301">
    <property type="term" value="F:kinase activity"/>
    <property type="evidence" value="ECO:0007669"/>
    <property type="project" value="UniProtKB-UniRule"/>
</dbReference>
<organism evidence="3 4">
    <name type="scientific">Marinobacter nanhaiticus D15-8W</name>
    <dbReference type="NCBI Taxonomy" id="626887"/>
    <lineage>
        <taxon>Bacteria</taxon>
        <taxon>Pseudomonadati</taxon>
        <taxon>Pseudomonadota</taxon>
        <taxon>Gammaproteobacteria</taxon>
        <taxon>Pseudomonadales</taxon>
        <taxon>Marinobacteraceae</taxon>
        <taxon>Marinobacter</taxon>
    </lineage>
</organism>
<dbReference type="PANTHER" id="PTHR12149">
    <property type="entry name" value="FRUCTOSAMINE 3 KINASE-RELATED PROTEIN"/>
    <property type="match status" value="1"/>
</dbReference>
<evidence type="ECO:0000256" key="1">
    <source>
        <dbReference type="ARBA" id="ARBA00009460"/>
    </source>
</evidence>
<reference evidence="3 4" key="1">
    <citation type="journal article" date="2013" name="Genome Announc.">
        <title>Genome Sequence of the Polycyclic Aromatic Hydrocarbon-Degrading Bacterium Strain Marinobacter nanhaiticus D15-8WT.</title>
        <authorList>
            <person name="Cui Z."/>
            <person name="Gao W."/>
            <person name="Li Q."/>
            <person name="Xu G."/>
            <person name="Zheng L."/>
        </authorList>
    </citation>
    <scope>NUCLEOTIDE SEQUENCE [LARGE SCALE GENOMIC DNA]</scope>
    <source>
        <strain evidence="3 4">D15-8W</strain>
    </source>
</reference>
<dbReference type="RefSeq" id="WP_004583298.1">
    <property type="nucleotide sequence ID" value="NZ_AP028878.1"/>
</dbReference>
<keyword evidence="2" id="KW-0808">Transferase</keyword>
<dbReference type="SUPFAM" id="SSF56112">
    <property type="entry name" value="Protein kinase-like (PK-like)"/>
    <property type="match status" value="1"/>
</dbReference>